<protein>
    <submittedName>
        <fullName evidence="2">Uncharacterized protein</fullName>
    </submittedName>
</protein>
<dbReference type="WBParaSite" id="nRc.2.0.1.t43527-RA">
    <property type="protein sequence ID" value="nRc.2.0.1.t43527-RA"/>
    <property type="gene ID" value="nRc.2.0.1.g43527"/>
</dbReference>
<organism evidence="1 2">
    <name type="scientific">Romanomermis culicivorax</name>
    <name type="common">Nematode worm</name>
    <dbReference type="NCBI Taxonomy" id="13658"/>
    <lineage>
        <taxon>Eukaryota</taxon>
        <taxon>Metazoa</taxon>
        <taxon>Ecdysozoa</taxon>
        <taxon>Nematoda</taxon>
        <taxon>Enoplea</taxon>
        <taxon>Dorylaimia</taxon>
        <taxon>Mermithida</taxon>
        <taxon>Mermithoidea</taxon>
        <taxon>Mermithidae</taxon>
        <taxon>Romanomermis</taxon>
    </lineage>
</organism>
<dbReference type="Proteomes" id="UP000887565">
    <property type="component" value="Unplaced"/>
</dbReference>
<proteinExistence type="predicted"/>
<sequence>MGYVSFKKRDVLKPIGIDCHKLIRIFLPFCLGLDAILSVHPYDTQGIPVYSSYWRDKTTELHNSILNRFKIPLQTEYMDVKIVTCEEMAECENVPGYREEVTMAPLVHTETAPPVTETPKMSTECPKDLFKHTDVFVPKKTSFVQLYKGKSYRFYCGQTVNENQKSKVFWRLGASRNSAPHCSSSSPFFQE</sequence>
<evidence type="ECO:0000313" key="1">
    <source>
        <dbReference type="Proteomes" id="UP000887565"/>
    </source>
</evidence>
<reference evidence="2" key="1">
    <citation type="submission" date="2022-11" db="UniProtKB">
        <authorList>
            <consortium name="WormBaseParasite"/>
        </authorList>
    </citation>
    <scope>IDENTIFICATION</scope>
</reference>
<accession>A0A915KX48</accession>
<keyword evidence="1" id="KW-1185">Reference proteome</keyword>
<dbReference type="AlphaFoldDB" id="A0A915KX48"/>
<name>A0A915KX48_ROMCU</name>
<evidence type="ECO:0000313" key="2">
    <source>
        <dbReference type="WBParaSite" id="nRc.2.0.1.t43527-RA"/>
    </source>
</evidence>